<dbReference type="EMBL" id="JXYS01000070">
    <property type="protein sequence ID" value="KJF16939.1"/>
    <property type="molecule type" value="Genomic_DNA"/>
</dbReference>
<dbReference type="STRING" id="1280514.AXFE_22220"/>
<evidence type="ECO:0000313" key="2">
    <source>
        <dbReference type="EMBL" id="KJF16939.1"/>
    </source>
</evidence>
<dbReference type="AlphaFoldDB" id="A0A0D8HGG7"/>
<dbReference type="GO" id="GO:0051920">
    <property type="term" value="F:peroxiredoxin activity"/>
    <property type="evidence" value="ECO:0007669"/>
    <property type="project" value="InterPro"/>
</dbReference>
<dbReference type="OrthoDB" id="949132at2"/>
<dbReference type="InterPro" id="IPR003779">
    <property type="entry name" value="CMD-like"/>
</dbReference>
<evidence type="ECO:0000313" key="3">
    <source>
        <dbReference type="Proteomes" id="UP000032360"/>
    </source>
</evidence>
<proteinExistence type="predicted"/>
<dbReference type="PATRIC" id="fig|1280514.3.peg.2919"/>
<dbReference type="RefSeq" id="WP_052605846.1">
    <property type="nucleotide sequence ID" value="NZ_JXYS01000070.1"/>
</dbReference>
<name>A0A0D8HGG7_9ACTN</name>
<organism evidence="2 3">
    <name type="scientific">Acidithrix ferrooxidans</name>
    <dbReference type="NCBI Taxonomy" id="1280514"/>
    <lineage>
        <taxon>Bacteria</taxon>
        <taxon>Bacillati</taxon>
        <taxon>Actinomycetota</taxon>
        <taxon>Acidimicrobiia</taxon>
        <taxon>Acidimicrobiales</taxon>
        <taxon>Acidimicrobiaceae</taxon>
        <taxon>Acidithrix</taxon>
    </lineage>
</organism>
<comment type="caution">
    <text evidence="2">The sequence shown here is derived from an EMBL/GenBank/DDBJ whole genome shotgun (WGS) entry which is preliminary data.</text>
</comment>
<dbReference type="PANTHER" id="PTHR34846:SF11">
    <property type="entry name" value="4-CARBOXYMUCONOLACTONE DECARBOXYLASE FAMILY PROTEIN (AFU_ORTHOLOGUE AFUA_6G11590)"/>
    <property type="match status" value="1"/>
</dbReference>
<reference evidence="2 3" key="1">
    <citation type="submission" date="2015-01" db="EMBL/GenBank/DDBJ databases">
        <title>Draft genome of the acidophilic iron oxidizer Acidithrix ferrooxidans strain Py-F3.</title>
        <authorList>
            <person name="Poehlein A."/>
            <person name="Eisen S."/>
            <person name="Schloemann M."/>
            <person name="Johnson B.D."/>
            <person name="Daniel R."/>
            <person name="Muehling M."/>
        </authorList>
    </citation>
    <scope>NUCLEOTIDE SEQUENCE [LARGE SCALE GENOMIC DNA]</scope>
    <source>
        <strain evidence="2 3">Py-F3</strain>
    </source>
</reference>
<protein>
    <recommendedName>
        <fullName evidence="1">Carboxymuconolactone decarboxylase-like domain-containing protein</fullName>
    </recommendedName>
</protein>
<keyword evidence="3" id="KW-1185">Reference proteome</keyword>
<feature type="domain" description="Carboxymuconolactone decarboxylase-like" evidence="1">
    <location>
        <begin position="60"/>
        <end position="140"/>
    </location>
</feature>
<dbReference type="SUPFAM" id="SSF69118">
    <property type="entry name" value="AhpD-like"/>
    <property type="match status" value="1"/>
</dbReference>
<dbReference type="PANTHER" id="PTHR34846">
    <property type="entry name" value="4-CARBOXYMUCONOLACTONE DECARBOXYLASE FAMILY PROTEIN (AFU_ORTHOLOGUE AFUA_6G11590)"/>
    <property type="match status" value="1"/>
</dbReference>
<dbReference type="Gene3D" id="1.20.1290.10">
    <property type="entry name" value="AhpD-like"/>
    <property type="match status" value="1"/>
</dbReference>
<dbReference type="InterPro" id="IPR029032">
    <property type="entry name" value="AhpD-like"/>
</dbReference>
<accession>A0A0D8HGG7</accession>
<gene>
    <name evidence="2" type="ORF">AXFE_22220</name>
</gene>
<dbReference type="Proteomes" id="UP000032360">
    <property type="component" value="Unassembled WGS sequence"/>
</dbReference>
<dbReference type="Pfam" id="PF02627">
    <property type="entry name" value="CMD"/>
    <property type="match status" value="1"/>
</dbReference>
<sequence length="189" mass="20639">MVKERASRLVKLKPDDLSQDQAVLYDEIVFGPRSKGSQQSSLVDSDGALRGPFNAMLLAPKLGHALSQLGTTIRYFGELSGRIREAVILMVAKKWECDFERSSHEPLALEVGLTDEDLSAISQGGLPSAKTPSEATAFWAASLLLGAADLDDLDFERCVRDLGEKGIFELTTLIGYYSTLALQMRIFGI</sequence>
<evidence type="ECO:0000259" key="1">
    <source>
        <dbReference type="Pfam" id="PF02627"/>
    </source>
</evidence>